<protein>
    <submittedName>
        <fullName evidence="2">Uncharacterized protein</fullName>
    </submittedName>
</protein>
<name>A0A9Q1IBH5_SYNKA</name>
<dbReference type="EMBL" id="JAINUF010000023">
    <property type="protein sequence ID" value="KAJ8333554.1"/>
    <property type="molecule type" value="Genomic_DNA"/>
</dbReference>
<proteinExistence type="predicted"/>
<accession>A0A9Q1IBH5</accession>
<sequence length="118" mass="12814">MASPLTPDNPFFSTTPSPDGDIPLALTPNSPGPQTPRTTMDHSEERAATVTTATTVATLRPVGHRIRPSEADIGHHVLTRRHKKLPNTRLGPSPQTTSPPLTCFGLYDHNGTEHLRHN</sequence>
<gene>
    <name evidence="2" type="ORF">SKAU_G00415620</name>
</gene>
<reference evidence="2" key="1">
    <citation type="journal article" date="2023" name="Science">
        <title>Genome structures resolve the early diversification of teleost fishes.</title>
        <authorList>
            <person name="Parey E."/>
            <person name="Louis A."/>
            <person name="Montfort J."/>
            <person name="Bouchez O."/>
            <person name="Roques C."/>
            <person name="Iampietro C."/>
            <person name="Lluch J."/>
            <person name="Castinel A."/>
            <person name="Donnadieu C."/>
            <person name="Desvignes T."/>
            <person name="Floi Bucao C."/>
            <person name="Jouanno E."/>
            <person name="Wen M."/>
            <person name="Mejri S."/>
            <person name="Dirks R."/>
            <person name="Jansen H."/>
            <person name="Henkel C."/>
            <person name="Chen W.J."/>
            <person name="Zahm M."/>
            <person name="Cabau C."/>
            <person name="Klopp C."/>
            <person name="Thompson A.W."/>
            <person name="Robinson-Rechavi M."/>
            <person name="Braasch I."/>
            <person name="Lecointre G."/>
            <person name="Bobe J."/>
            <person name="Postlethwait J.H."/>
            <person name="Berthelot C."/>
            <person name="Roest Crollius H."/>
            <person name="Guiguen Y."/>
        </authorList>
    </citation>
    <scope>NUCLEOTIDE SEQUENCE</scope>
    <source>
        <strain evidence="2">WJC10195</strain>
    </source>
</reference>
<evidence type="ECO:0000256" key="1">
    <source>
        <dbReference type="SAM" id="MobiDB-lite"/>
    </source>
</evidence>
<evidence type="ECO:0000313" key="3">
    <source>
        <dbReference type="Proteomes" id="UP001152622"/>
    </source>
</evidence>
<comment type="caution">
    <text evidence="2">The sequence shown here is derived from an EMBL/GenBank/DDBJ whole genome shotgun (WGS) entry which is preliminary data.</text>
</comment>
<feature type="compositionally biased region" description="Basic residues" evidence="1">
    <location>
        <begin position="77"/>
        <end position="86"/>
    </location>
</feature>
<feature type="compositionally biased region" description="Low complexity" evidence="1">
    <location>
        <begin position="48"/>
        <end position="58"/>
    </location>
</feature>
<feature type="region of interest" description="Disordered" evidence="1">
    <location>
        <begin position="1"/>
        <end position="102"/>
    </location>
</feature>
<dbReference type="Proteomes" id="UP001152622">
    <property type="component" value="Chromosome 23"/>
</dbReference>
<keyword evidence="3" id="KW-1185">Reference proteome</keyword>
<evidence type="ECO:0000313" key="2">
    <source>
        <dbReference type="EMBL" id="KAJ8333554.1"/>
    </source>
</evidence>
<dbReference type="AlphaFoldDB" id="A0A9Q1IBH5"/>
<organism evidence="2 3">
    <name type="scientific">Synaphobranchus kaupii</name>
    <name type="common">Kaup's arrowtooth eel</name>
    <dbReference type="NCBI Taxonomy" id="118154"/>
    <lineage>
        <taxon>Eukaryota</taxon>
        <taxon>Metazoa</taxon>
        <taxon>Chordata</taxon>
        <taxon>Craniata</taxon>
        <taxon>Vertebrata</taxon>
        <taxon>Euteleostomi</taxon>
        <taxon>Actinopterygii</taxon>
        <taxon>Neopterygii</taxon>
        <taxon>Teleostei</taxon>
        <taxon>Anguilliformes</taxon>
        <taxon>Synaphobranchidae</taxon>
        <taxon>Synaphobranchus</taxon>
    </lineage>
</organism>